<dbReference type="AlphaFoldDB" id="A0A0G0K7A2"/>
<sequence>MNDFSEINKNIQILNQTLSKQNSFKRAFLLSLLQGIGTAIGATLVAGGVIALFYRFVLSVDSIPLIQKLVPPSYIEGIVKSTK</sequence>
<evidence type="ECO:0000256" key="1">
    <source>
        <dbReference type="SAM" id="Phobius"/>
    </source>
</evidence>
<gene>
    <name evidence="2" type="ORF">US62_C0020G0017</name>
</gene>
<dbReference type="EMBL" id="LBTR01000020">
    <property type="protein sequence ID" value="KKQ44964.1"/>
    <property type="molecule type" value="Genomic_DNA"/>
</dbReference>
<protein>
    <submittedName>
        <fullName evidence="2">Uncharacterized protein</fullName>
    </submittedName>
</protein>
<feature type="transmembrane region" description="Helical" evidence="1">
    <location>
        <begin position="27"/>
        <end position="54"/>
    </location>
</feature>
<comment type="caution">
    <text evidence="2">The sequence shown here is derived from an EMBL/GenBank/DDBJ whole genome shotgun (WGS) entry which is preliminary data.</text>
</comment>
<dbReference type="Proteomes" id="UP000034603">
    <property type="component" value="Unassembled WGS sequence"/>
</dbReference>
<evidence type="ECO:0000313" key="3">
    <source>
        <dbReference type="Proteomes" id="UP000034603"/>
    </source>
</evidence>
<keyword evidence="1" id="KW-0472">Membrane</keyword>
<keyword evidence="1" id="KW-0812">Transmembrane</keyword>
<keyword evidence="1" id="KW-1133">Transmembrane helix</keyword>
<reference evidence="2 3" key="1">
    <citation type="journal article" date="2015" name="Nature">
        <title>rRNA introns, odd ribosomes, and small enigmatic genomes across a large radiation of phyla.</title>
        <authorList>
            <person name="Brown C.T."/>
            <person name="Hug L.A."/>
            <person name="Thomas B.C."/>
            <person name="Sharon I."/>
            <person name="Castelle C.J."/>
            <person name="Singh A."/>
            <person name="Wilkins M.J."/>
            <person name="Williams K.H."/>
            <person name="Banfield J.F."/>
        </authorList>
    </citation>
    <scope>NUCLEOTIDE SEQUENCE [LARGE SCALE GENOMIC DNA]</scope>
</reference>
<evidence type="ECO:0000313" key="2">
    <source>
        <dbReference type="EMBL" id="KKQ44964.1"/>
    </source>
</evidence>
<organism evidence="2 3">
    <name type="scientific">Candidatus Woesebacteria bacterium GW2011_GWA1_37_8</name>
    <dbReference type="NCBI Taxonomy" id="1618546"/>
    <lineage>
        <taxon>Bacteria</taxon>
        <taxon>Candidatus Woeseibacteriota</taxon>
    </lineage>
</organism>
<proteinExistence type="predicted"/>
<accession>A0A0G0K7A2</accession>
<name>A0A0G0K7A2_9BACT</name>